<feature type="compositionally biased region" description="Basic and acidic residues" evidence="4">
    <location>
        <begin position="356"/>
        <end position="366"/>
    </location>
</feature>
<evidence type="ECO:0000313" key="5">
    <source>
        <dbReference type="EMBL" id="CAA0816021.1"/>
    </source>
</evidence>
<keyword evidence="3" id="KW-0804">Transcription</keyword>
<feature type="region of interest" description="Disordered" evidence="4">
    <location>
        <begin position="82"/>
        <end position="104"/>
    </location>
</feature>
<comment type="caution">
    <text evidence="5">The sequence shown here is derived from an EMBL/GenBank/DDBJ whole genome shotgun (WGS) entry which is preliminary data.</text>
</comment>
<evidence type="ECO:0000256" key="3">
    <source>
        <dbReference type="ARBA" id="ARBA00023163"/>
    </source>
</evidence>
<evidence type="ECO:0000256" key="4">
    <source>
        <dbReference type="SAM" id="MobiDB-lite"/>
    </source>
</evidence>
<feature type="region of interest" description="Disordered" evidence="4">
    <location>
        <begin position="346"/>
        <end position="428"/>
    </location>
</feature>
<dbReference type="InterPro" id="IPR040356">
    <property type="entry name" value="SPEAR"/>
</dbReference>
<dbReference type="EMBL" id="CACSLK010013932">
    <property type="protein sequence ID" value="CAA0816021.1"/>
    <property type="molecule type" value="Genomic_DNA"/>
</dbReference>
<keyword evidence="6" id="KW-1185">Reference proteome</keyword>
<reference evidence="5" key="1">
    <citation type="submission" date="2019-12" db="EMBL/GenBank/DDBJ databases">
        <authorList>
            <person name="Scholes J."/>
        </authorList>
    </citation>
    <scope>NUCLEOTIDE SEQUENCE</scope>
</reference>
<feature type="compositionally biased region" description="Polar residues" evidence="4">
    <location>
        <begin position="372"/>
        <end position="382"/>
    </location>
</feature>
<dbReference type="GO" id="GO:0003700">
    <property type="term" value="F:DNA-binding transcription factor activity"/>
    <property type="evidence" value="ECO:0007669"/>
    <property type="project" value="InterPro"/>
</dbReference>
<dbReference type="OrthoDB" id="1926221at2759"/>
<dbReference type="Proteomes" id="UP001153555">
    <property type="component" value="Unassembled WGS sequence"/>
</dbReference>
<sequence length="428" mass="45084">MAQDEHFVTSSNSAGSGGGGAATGAAAAAAVGGGASSNKSKTPKQKKIPQRGLGVAQLEKLRMEEQRKKEALQAANALANTAVGPDNDSLQVPKNLPAPAPSPAGFLPPNAVYRSLSPMGPAQITRQSSDGGGEDPGLQGVCNWPRLWSAEYNSSSLEGGGGGGLMEKQRVVVDHAGFAYGVPQVNVNLQFDPSSVLPFPGGGPQRLYQFQRPPPSMVNVSSGISPSPVSCSRIEPPSIQNVCGSSNYTTTSWPEDNKVVVGIKRSYPFSLEGPSTPSFLGSNNFHPAYGISVSGSDELASSSNEPRNKFTRDGASNSTLSEQNPSEDVRLMGDYLSLAPPVASYFPPSNSKNKHHPIDFLGHHQGPDLSDNKSLSSQENLKSSQSQQPGSSSSKEQAFSFFPIKLQTEHSRNGNRVKGEKLDLNLKL</sequence>
<protein>
    <submittedName>
        <fullName evidence="5">Uncharacterized protein</fullName>
    </submittedName>
</protein>
<feature type="region of interest" description="Disordered" evidence="4">
    <location>
        <begin position="1"/>
        <end position="54"/>
    </location>
</feature>
<feature type="compositionally biased region" description="Basic and acidic residues" evidence="4">
    <location>
        <begin position="407"/>
        <end position="428"/>
    </location>
</feature>
<dbReference type="PANTHER" id="PTHR33388:SF1">
    <property type="entry name" value="PROTEIN SPEAR2"/>
    <property type="match status" value="1"/>
</dbReference>
<feature type="compositionally biased region" description="Polar residues" evidence="4">
    <location>
        <begin position="295"/>
        <end position="305"/>
    </location>
</feature>
<proteinExistence type="predicted"/>
<evidence type="ECO:0000256" key="2">
    <source>
        <dbReference type="ARBA" id="ARBA00023015"/>
    </source>
</evidence>
<dbReference type="AlphaFoldDB" id="A0A9N7MTW7"/>
<keyword evidence="2" id="KW-0805">Transcription regulation</keyword>
<gene>
    <name evidence="5" type="ORF">SHERM_15889</name>
</gene>
<evidence type="ECO:0000256" key="1">
    <source>
        <dbReference type="ARBA" id="ARBA00022491"/>
    </source>
</evidence>
<feature type="compositionally biased region" description="Polar residues" evidence="4">
    <location>
        <begin position="314"/>
        <end position="326"/>
    </location>
</feature>
<organism evidence="5 6">
    <name type="scientific">Striga hermonthica</name>
    <name type="common">Purple witchweed</name>
    <name type="synonym">Buchnera hermonthica</name>
    <dbReference type="NCBI Taxonomy" id="68872"/>
    <lineage>
        <taxon>Eukaryota</taxon>
        <taxon>Viridiplantae</taxon>
        <taxon>Streptophyta</taxon>
        <taxon>Embryophyta</taxon>
        <taxon>Tracheophyta</taxon>
        <taxon>Spermatophyta</taxon>
        <taxon>Magnoliopsida</taxon>
        <taxon>eudicotyledons</taxon>
        <taxon>Gunneridae</taxon>
        <taxon>Pentapetalae</taxon>
        <taxon>asterids</taxon>
        <taxon>lamiids</taxon>
        <taxon>Lamiales</taxon>
        <taxon>Orobanchaceae</taxon>
        <taxon>Buchnereae</taxon>
        <taxon>Striga</taxon>
    </lineage>
</organism>
<accession>A0A9N7MTW7</accession>
<dbReference type="PANTHER" id="PTHR33388">
    <property type="entry name" value="OS01G0212500 PROTEIN"/>
    <property type="match status" value="1"/>
</dbReference>
<feature type="compositionally biased region" description="Low complexity" evidence="4">
    <location>
        <begin position="383"/>
        <end position="394"/>
    </location>
</feature>
<keyword evidence="1" id="KW-0678">Repressor</keyword>
<feature type="region of interest" description="Disordered" evidence="4">
    <location>
        <begin position="295"/>
        <end position="326"/>
    </location>
</feature>
<evidence type="ECO:0000313" key="6">
    <source>
        <dbReference type="Proteomes" id="UP001153555"/>
    </source>
</evidence>
<name>A0A9N7MTW7_STRHE</name>